<dbReference type="GO" id="GO:0003677">
    <property type="term" value="F:DNA binding"/>
    <property type="evidence" value="ECO:0007669"/>
    <property type="project" value="InterPro"/>
</dbReference>
<dbReference type="GO" id="GO:0003906">
    <property type="term" value="F:DNA-(apurinic or apyrimidinic site) endonuclease activity"/>
    <property type="evidence" value="ECO:0007669"/>
    <property type="project" value="TreeGrafter"/>
</dbReference>
<evidence type="ECO:0000313" key="3">
    <source>
        <dbReference type="EMBL" id="MTU03211.1"/>
    </source>
</evidence>
<dbReference type="Gene3D" id="3.20.20.150">
    <property type="entry name" value="Divalent-metal-dependent TIM barrel enzymes"/>
    <property type="match status" value="1"/>
</dbReference>
<name>A0A7X2XE73_9FIRM</name>
<gene>
    <name evidence="2" type="ORF">GMD11_02190</name>
    <name evidence="3" type="ORF">GMD18_02185</name>
</gene>
<comment type="caution">
    <text evidence="2">The sequence shown here is derived from an EMBL/GenBank/DDBJ whole genome shotgun (WGS) entry which is preliminary data.</text>
</comment>
<dbReference type="InterPro" id="IPR036237">
    <property type="entry name" value="Xyl_isomerase-like_sf"/>
</dbReference>
<proteinExistence type="predicted"/>
<dbReference type="InterPro" id="IPR013022">
    <property type="entry name" value="Xyl_isomerase-like_TIM-brl"/>
</dbReference>
<dbReference type="Pfam" id="PF01261">
    <property type="entry name" value="AP_endonuc_2"/>
    <property type="match status" value="1"/>
</dbReference>
<dbReference type="EMBL" id="WNBM01000001">
    <property type="protein sequence ID" value="MTT75080.1"/>
    <property type="molecule type" value="Genomic_DNA"/>
</dbReference>
<reference evidence="4 5" key="1">
    <citation type="journal article" date="2019" name="Nat. Med.">
        <title>A library of human gut bacterial isolates paired with longitudinal multiomics data enables mechanistic microbiome research.</title>
        <authorList>
            <person name="Poyet M."/>
            <person name="Groussin M."/>
            <person name="Gibbons S.M."/>
            <person name="Avila-Pacheco J."/>
            <person name="Jiang X."/>
            <person name="Kearney S.M."/>
            <person name="Perrotta A.R."/>
            <person name="Berdy B."/>
            <person name="Zhao S."/>
            <person name="Lieberman T.D."/>
            <person name="Swanson P.K."/>
            <person name="Smith M."/>
            <person name="Roesemann S."/>
            <person name="Alexander J.E."/>
            <person name="Rich S.A."/>
            <person name="Livny J."/>
            <person name="Vlamakis H."/>
            <person name="Clish C."/>
            <person name="Bullock K."/>
            <person name="Deik A."/>
            <person name="Scott J."/>
            <person name="Pierce K.A."/>
            <person name="Xavier R.J."/>
            <person name="Alm E.J."/>
        </authorList>
    </citation>
    <scope>NUCLEOTIDE SEQUENCE [LARGE SCALE GENOMIC DNA]</scope>
    <source>
        <strain evidence="2 5">BIOML-A13</strain>
        <strain evidence="3 4">BIOML-A3</strain>
    </source>
</reference>
<accession>A0A7X2XE73</accession>
<dbReference type="InterPro" id="IPR001719">
    <property type="entry name" value="AP_endonuc_2"/>
</dbReference>
<dbReference type="GO" id="GO:0008081">
    <property type="term" value="F:phosphoric diester hydrolase activity"/>
    <property type="evidence" value="ECO:0007669"/>
    <property type="project" value="TreeGrafter"/>
</dbReference>
<organism evidence="2 5">
    <name type="scientific">Phascolarctobacterium faecium</name>
    <dbReference type="NCBI Taxonomy" id="33025"/>
    <lineage>
        <taxon>Bacteria</taxon>
        <taxon>Bacillati</taxon>
        <taxon>Bacillota</taxon>
        <taxon>Negativicutes</taxon>
        <taxon>Acidaminococcales</taxon>
        <taxon>Acidaminococcaceae</taxon>
        <taxon>Phascolarctobacterium</taxon>
    </lineage>
</organism>
<evidence type="ECO:0000313" key="5">
    <source>
        <dbReference type="Proteomes" id="UP000484547"/>
    </source>
</evidence>
<dbReference type="Proteomes" id="UP000484547">
    <property type="component" value="Unassembled WGS sequence"/>
</dbReference>
<dbReference type="EMBL" id="WNBW01000001">
    <property type="protein sequence ID" value="MTU03211.1"/>
    <property type="molecule type" value="Genomic_DNA"/>
</dbReference>
<sequence length="257" mass="29119">MQWAVSDLAFAGFNKKYLSGLPLTYNIEFFYEFGTDHYWDTVLLPLAQNNKEKRTFSIHGPCVAVNLADSGDEYYLKAYVQTFTYAQKIKAEFVVVHTNEGYHGEAAAVKKLVYQRLTEVISLAQSYGVQVVIENVGLRPCGSLLFDFEEYLALFESYPQALALLDTGHAHVNGWNIPETVKRLQKKLLAVHVHDNDGSGDSHQPVGLGTIEWDHYFASIRDYAPNALQILEYAYIEPGVLTEHLQKLESRYGALRF</sequence>
<keyword evidence="4" id="KW-1185">Reference proteome</keyword>
<dbReference type="PANTHER" id="PTHR21445">
    <property type="entry name" value="ENDONUCLEASE IV ENDODEOXYRIBONUCLEASE IV"/>
    <property type="match status" value="1"/>
</dbReference>
<protein>
    <submittedName>
        <fullName evidence="2">TIM barrel protein</fullName>
    </submittedName>
</protein>
<evidence type="ECO:0000313" key="4">
    <source>
        <dbReference type="Proteomes" id="UP000443070"/>
    </source>
</evidence>
<dbReference type="SUPFAM" id="SSF51658">
    <property type="entry name" value="Xylose isomerase-like"/>
    <property type="match status" value="1"/>
</dbReference>
<dbReference type="GO" id="GO:0008270">
    <property type="term" value="F:zinc ion binding"/>
    <property type="evidence" value="ECO:0007669"/>
    <property type="project" value="InterPro"/>
</dbReference>
<dbReference type="Proteomes" id="UP000443070">
    <property type="component" value="Unassembled WGS sequence"/>
</dbReference>
<dbReference type="RefSeq" id="WP_155163566.1">
    <property type="nucleotide sequence ID" value="NZ_WNBG01000001.1"/>
</dbReference>
<evidence type="ECO:0000313" key="2">
    <source>
        <dbReference type="EMBL" id="MTT75080.1"/>
    </source>
</evidence>
<dbReference type="AlphaFoldDB" id="A0A7X2XE73"/>
<dbReference type="GO" id="GO:0006284">
    <property type="term" value="P:base-excision repair"/>
    <property type="evidence" value="ECO:0007669"/>
    <property type="project" value="TreeGrafter"/>
</dbReference>
<feature type="domain" description="Xylose isomerase-like TIM barrel" evidence="1">
    <location>
        <begin position="56"/>
        <end position="235"/>
    </location>
</feature>
<dbReference type="PANTHER" id="PTHR21445:SF0">
    <property type="entry name" value="APURINIC-APYRIMIDINIC ENDONUCLEASE"/>
    <property type="match status" value="1"/>
</dbReference>
<evidence type="ECO:0000259" key="1">
    <source>
        <dbReference type="Pfam" id="PF01261"/>
    </source>
</evidence>
<dbReference type="OrthoDB" id="110795at2"/>